<evidence type="ECO:0000256" key="10">
    <source>
        <dbReference type="SAM" id="Coils"/>
    </source>
</evidence>
<dbReference type="SUPFAM" id="SSF52540">
    <property type="entry name" value="P-loop containing nucleoside triphosphate hydrolases"/>
    <property type="match status" value="2"/>
</dbReference>
<dbReference type="Proteomes" id="UP000266118">
    <property type="component" value="Chromosome"/>
</dbReference>
<evidence type="ECO:0000256" key="4">
    <source>
        <dbReference type="ARBA" id="ARBA00022741"/>
    </source>
</evidence>
<name>A0A386HSP4_9BACT</name>
<dbReference type="GO" id="GO:0006310">
    <property type="term" value="P:DNA recombination"/>
    <property type="evidence" value="ECO:0007669"/>
    <property type="project" value="InterPro"/>
</dbReference>
<evidence type="ECO:0000313" key="12">
    <source>
        <dbReference type="EMBL" id="AYD48967.1"/>
    </source>
</evidence>
<evidence type="ECO:0000256" key="1">
    <source>
        <dbReference type="ARBA" id="ARBA00003618"/>
    </source>
</evidence>
<organism evidence="12 13">
    <name type="scientific">Arachidicoccus soli</name>
    <dbReference type="NCBI Taxonomy" id="2341117"/>
    <lineage>
        <taxon>Bacteria</taxon>
        <taxon>Pseudomonadati</taxon>
        <taxon>Bacteroidota</taxon>
        <taxon>Chitinophagia</taxon>
        <taxon>Chitinophagales</taxon>
        <taxon>Chitinophagaceae</taxon>
        <taxon>Arachidicoccus</taxon>
    </lineage>
</organism>
<evidence type="ECO:0000313" key="13">
    <source>
        <dbReference type="Proteomes" id="UP000266118"/>
    </source>
</evidence>
<feature type="coiled-coil region" evidence="10">
    <location>
        <begin position="262"/>
        <end position="296"/>
    </location>
</feature>
<protein>
    <recommendedName>
        <fullName evidence="3 9">DNA repair protein RecN</fullName>
    </recommendedName>
    <alternativeName>
        <fullName evidence="8 9">Recombination protein N</fullName>
    </alternativeName>
</protein>
<dbReference type="Pfam" id="PF02463">
    <property type="entry name" value="SMC_N"/>
    <property type="match status" value="1"/>
</dbReference>
<dbReference type="PANTHER" id="PTHR11059:SF0">
    <property type="entry name" value="DNA REPAIR PROTEIN RECN"/>
    <property type="match status" value="1"/>
</dbReference>
<dbReference type="InterPro" id="IPR027417">
    <property type="entry name" value="P-loop_NTPase"/>
</dbReference>
<evidence type="ECO:0000256" key="7">
    <source>
        <dbReference type="ARBA" id="ARBA00023204"/>
    </source>
</evidence>
<evidence type="ECO:0000256" key="5">
    <source>
        <dbReference type="ARBA" id="ARBA00022763"/>
    </source>
</evidence>
<dbReference type="InterPro" id="IPR003395">
    <property type="entry name" value="RecF/RecN/SMC_N"/>
</dbReference>
<keyword evidence="4" id="KW-0547">Nucleotide-binding</keyword>
<feature type="domain" description="RecF/RecN/SMC N-terminal" evidence="11">
    <location>
        <begin position="2"/>
        <end position="509"/>
    </location>
</feature>
<evidence type="ECO:0000256" key="6">
    <source>
        <dbReference type="ARBA" id="ARBA00022840"/>
    </source>
</evidence>
<evidence type="ECO:0000256" key="3">
    <source>
        <dbReference type="ARBA" id="ARBA00021315"/>
    </source>
</evidence>
<proteinExistence type="inferred from homology"/>
<evidence type="ECO:0000259" key="11">
    <source>
        <dbReference type="Pfam" id="PF02463"/>
    </source>
</evidence>
<keyword evidence="5 9" id="KW-0227">DNA damage</keyword>
<keyword evidence="10" id="KW-0175">Coiled coil</keyword>
<dbReference type="GO" id="GO:0009432">
    <property type="term" value="P:SOS response"/>
    <property type="evidence" value="ECO:0007669"/>
    <property type="project" value="TreeGrafter"/>
</dbReference>
<evidence type="ECO:0000256" key="2">
    <source>
        <dbReference type="ARBA" id="ARBA00009441"/>
    </source>
</evidence>
<sequence length="552" mass="62293">MITQLHISNYAIIDEVDVAFQKGLNIITGETGAGKSILMGALGLILGARADTTVLKAHDKKCVVEANFSLPKNASAIDFLLNNDLDNEGELIIRREITASGKSRAFVNDTPVALQLLRELASLLVDLHQQFDTLQLGDTDFQRKVIDALAGHEKLLLDYQQLYKQWLSAKEDLQKLQSKKTDFTKEADFFQFQYDELTEQNFKENELEELDEELQLLSNSEEIKSALTQVSFVLQESEDPIVQGIKQVAAKLDPFQNFHQKIKEVVARLRSTQIELQDVAQEIENLNNNFGFDEQRMQIINDRINAGYKLLKKHGAHTTNELLELQRELAKKLEASLNIDEKIEALEKKVNHLHKEGFSLAQKIDFSRQQQKRKIENAVTEKLVQVGMPNARLQVNISSEKELNFYGINQIEFLFDANKSNRFDPIRKVASGGELSRLMLCIKSLVAENIELPTLIFDEIDTGISGEAAKQVGVIMKALSVNIQVIAITHQPQIAAKAHTHFYVYKEQSGDEIKTKIRILDKEECIHAIAQMLGGEKPTTAALQSAKEMMEL</sequence>
<dbReference type="AlphaFoldDB" id="A0A386HSP4"/>
<dbReference type="OrthoDB" id="9806954at2"/>
<comment type="function">
    <text evidence="1 9">May be involved in recombinational repair of damaged DNA.</text>
</comment>
<comment type="similarity">
    <text evidence="2 9">Belongs to the RecN family.</text>
</comment>
<dbReference type="PANTHER" id="PTHR11059">
    <property type="entry name" value="DNA REPAIR PROTEIN RECN"/>
    <property type="match status" value="1"/>
</dbReference>
<dbReference type="InterPro" id="IPR004604">
    <property type="entry name" value="DNA_recomb/repair_RecN"/>
</dbReference>
<dbReference type="GO" id="GO:0005524">
    <property type="term" value="F:ATP binding"/>
    <property type="evidence" value="ECO:0007669"/>
    <property type="project" value="UniProtKB-KW"/>
</dbReference>
<dbReference type="FunFam" id="3.40.50.300:FF:000319">
    <property type="entry name" value="DNA repair protein RecN"/>
    <property type="match status" value="1"/>
</dbReference>
<keyword evidence="6" id="KW-0067">ATP-binding</keyword>
<gene>
    <name evidence="12" type="primary">recN</name>
    <name evidence="12" type="ORF">D6B99_15920</name>
</gene>
<evidence type="ECO:0000256" key="9">
    <source>
        <dbReference type="PIRNR" id="PIRNR003128"/>
    </source>
</evidence>
<dbReference type="RefSeq" id="WP_119990224.1">
    <property type="nucleotide sequence ID" value="NZ_CP032489.1"/>
</dbReference>
<accession>A0A386HSP4</accession>
<dbReference type="Gene3D" id="3.40.50.300">
    <property type="entry name" value="P-loop containing nucleotide triphosphate hydrolases"/>
    <property type="match status" value="2"/>
</dbReference>
<dbReference type="KEGG" id="ark:D6B99_15920"/>
<dbReference type="EMBL" id="CP032489">
    <property type="protein sequence ID" value="AYD48967.1"/>
    <property type="molecule type" value="Genomic_DNA"/>
</dbReference>
<dbReference type="GO" id="GO:0043590">
    <property type="term" value="C:bacterial nucleoid"/>
    <property type="evidence" value="ECO:0007669"/>
    <property type="project" value="TreeGrafter"/>
</dbReference>
<dbReference type="PIRSF" id="PIRSF003128">
    <property type="entry name" value="RecN"/>
    <property type="match status" value="1"/>
</dbReference>
<dbReference type="CDD" id="cd03241">
    <property type="entry name" value="ABC_RecN"/>
    <property type="match status" value="2"/>
</dbReference>
<reference evidence="12 13" key="1">
    <citation type="submission" date="2018-09" db="EMBL/GenBank/DDBJ databases">
        <title>Arachidicoccus sp. nov., a bacterium isolated from soil.</title>
        <authorList>
            <person name="Weon H.-Y."/>
            <person name="Kwon S.-W."/>
            <person name="Lee S.A."/>
        </authorList>
    </citation>
    <scope>NUCLEOTIDE SEQUENCE [LARGE SCALE GENOMIC DNA]</scope>
    <source>
        <strain evidence="12 13">KIS59-12</strain>
    </source>
</reference>
<dbReference type="NCBIfam" id="TIGR00634">
    <property type="entry name" value="recN"/>
    <property type="match status" value="1"/>
</dbReference>
<dbReference type="NCBIfam" id="NF008121">
    <property type="entry name" value="PRK10869.1"/>
    <property type="match status" value="1"/>
</dbReference>
<evidence type="ECO:0000256" key="8">
    <source>
        <dbReference type="ARBA" id="ARBA00033408"/>
    </source>
</evidence>
<dbReference type="GO" id="GO:0006281">
    <property type="term" value="P:DNA repair"/>
    <property type="evidence" value="ECO:0007669"/>
    <property type="project" value="UniProtKB-KW"/>
</dbReference>
<keyword evidence="13" id="KW-1185">Reference proteome</keyword>
<keyword evidence="7 9" id="KW-0234">DNA repair</keyword>